<reference evidence="1" key="1">
    <citation type="submission" date="2020-08" db="EMBL/GenBank/DDBJ databases">
        <title>Genome public.</title>
        <authorList>
            <person name="Liu C."/>
            <person name="Sun Q."/>
        </authorList>
    </citation>
    <scope>NUCLEOTIDE SEQUENCE</scope>
    <source>
        <strain evidence="1">NSJ-28</strain>
    </source>
</reference>
<dbReference type="SUPFAM" id="SSF53067">
    <property type="entry name" value="Actin-like ATPase domain"/>
    <property type="match status" value="1"/>
</dbReference>
<dbReference type="PIRSF" id="PIRSF012293">
    <property type="entry name" value="EutA"/>
    <property type="match status" value="1"/>
</dbReference>
<dbReference type="Gene3D" id="3.30.420.40">
    <property type="match status" value="1"/>
</dbReference>
<dbReference type="InterPro" id="IPR009377">
    <property type="entry name" value="EutA"/>
</dbReference>
<dbReference type="NCBIfam" id="NF007992">
    <property type="entry name" value="PRK10719.1-3"/>
    <property type="match status" value="1"/>
</dbReference>
<protein>
    <submittedName>
        <fullName evidence="1">Ethanolamine ammonia-lyase reactivating factor EutA</fullName>
    </submittedName>
</protein>
<dbReference type="RefSeq" id="WP_147574462.1">
    <property type="nucleotide sequence ID" value="NZ_JACOPL010000013.1"/>
</dbReference>
<dbReference type="InterPro" id="IPR043129">
    <property type="entry name" value="ATPase_NBD"/>
</dbReference>
<dbReference type="Proteomes" id="UP000606499">
    <property type="component" value="Unassembled WGS sequence"/>
</dbReference>
<sequence length="476" mass="50415">MHEEICSVGVDIGTSTTQLIFSRLTIENRASSYTAPRIQIVKKEVVHRSGIYFTPLRSGTEIDAEAVKEIVRKEYAAAGIRPADVRTGAVIITGETARKQNANEVLEALASLAGDFVVATAGPDLESVLSARGAGADRLSEEARTAVANLDVGGGTTNIAVFDKGKLAGVCCLDIGGRLIRVEHGRIAYVYHKIEALARAHGIALRAGDAADVEMLRRVCGLMADQLAQALSRRPPDGQHAGLYTNGGKPLPEAARARAVTYSGGVADCIYTPPEGDVFRYGDVGVLLGQAIRGNADLGGLRLFRPAETIRATVVGAGTHTTEVSGSTIHYARGRLPVKNVPVLRVSEEDEAAPETLRDAIRRQMPMYQPEGRIEQVAIAFSGRSYTSFAAIQKLAAAVTDGAAESIAGGYPLILVVEADIGKVLGNALNVRLDFRKDVICIDGIRTQDGDYVDIGAPVADGHVVPVVVKTLIFNS</sequence>
<comment type="caution">
    <text evidence="1">The sequence shown here is derived from an EMBL/GenBank/DDBJ whole genome shotgun (WGS) entry which is preliminary data.</text>
</comment>
<proteinExistence type="predicted"/>
<dbReference type="EMBL" id="JACOPL010000013">
    <property type="protein sequence ID" value="MBC5726265.1"/>
    <property type="molecule type" value="Genomic_DNA"/>
</dbReference>
<accession>A0A923LY77</accession>
<name>A0A923LY77_9FIRM</name>
<gene>
    <name evidence="1" type="primary">eutA</name>
    <name evidence="1" type="ORF">H8S45_12460</name>
</gene>
<dbReference type="InterPro" id="IPR050696">
    <property type="entry name" value="FtsA/MreB"/>
</dbReference>
<dbReference type="Pfam" id="PF06277">
    <property type="entry name" value="EutA"/>
    <property type="match status" value="1"/>
</dbReference>
<organism evidence="1 2">
    <name type="scientific">Agathobaculum faecis</name>
    <dbReference type="NCBI Taxonomy" id="2763013"/>
    <lineage>
        <taxon>Bacteria</taxon>
        <taxon>Bacillati</taxon>
        <taxon>Bacillota</taxon>
        <taxon>Clostridia</taxon>
        <taxon>Eubacteriales</taxon>
        <taxon>Butyricicoccaceae</taxon>
        <taxon>Agathobaculum</taxon>
    </lineage>
</organism>
<evidence type="ECO:0000313" key="2">
    <source>
        <dbReference type="Proteomes" id="UP000606499"/>
    </source>
</evidence>
<keyword evidence="2" id="KW-1185">Reference proteome</keyword>
<evidence type="ECO:0000313" key="1">
    <source>
        <dbReference type="EMBL" id="MBC5726265.1"/>
    </source>
</evidence>
<dbReference type="PANTHER" id="PTHR32432:SF13">
    <property type="entry name" value="ETHANOLAMINE AMMONIA-LYASE REACTIVASE EUTA"/>
    <property type="match status" value="1"/>
</dbReference>
<dbReference type="AlphaFoldDB" id="A0A923LY77"/>
<dbReference type="PANTHER" id="PTHR32432">
    <property type="entry name" value="CELL DIVISION PROTEIN FTSA-RELATED"/>
    <property type="match status" value="1"/>
</dbReference>